<dbReference type="InterPro" id="IPR001841">
    <property type="entry name" value="Znf_RING"/>
</dbReference>
<evidence type="ECO:0000313" key="6">
    <source>
        <dbReference type="Proteomes" id="UP000492821"/>
    </source>
</evidence>
<organism evidence="6 7">
    <name type="scientific">Panagrellus redivivus</name>
    <name type="common">Microworm</name>
    <dbReference type="NCBI Taxonomy" id="6233"/>
    <lineage>
        <taxon>Eukaryota</taxon>
        <taxon>Metazoa</taxon>
        <taxon>Ecdysozoa</taxon>
        <taxon>Nematoda</taxon>
        <taxon>Chromadorea</taxon>
        <taxon>Rhabditida</taxon>
        <taxon>Tylenchina</taxon>
        <taxon>Panagrolaimomorpha</taxon>
        <taxon>Panagrolaimoidea</taxon>
        <taxon>Panagrolaimidae</taxon>
        <taxon>Panagrellus</taxon>
    </lineage>
</organism>
<evidence type="ECO:0000256" key="1">
    <source>
        <dbReference type="ARBA" id="ARBA00022771"/>
    </source>
</evidence>
<dbReference type="Proteomes" id="UP000492821">
    <property type="component" value="Unassembled WGS sequence"/>
</dbReference>
<dbReference type="WBParaSite" id="Pan_g22261.t1">
    <property type="protein sequence ID" value="Pan_g22261.t1"/>
    <property type="gene ID" value="Pan_g22261"/>
</dbReference>
<dbReference type="PROSITE" id="PS50089">
    <property type="entry name" value="ZF_RING_2"/>
    <property type="match status" value="1"/>
</dbReference>
<proteinExistence type="predicted"/>
<feature type="transmembrane region" description="Helical" evidence="4">
    <location>
        <begin position="377"/>
        <end position="401"/>
    </location>
</feature>
<evidence type="ECO:0000256" key="2">
    <source>
        <dbReference type="ARBA" id="ARBA00022833"/>
    </source>
</evidence>
<evidence type="ECO:0000256" key="3">
    <source>
        <dbReference type="PROSITE-ProRule" id="PRU00175"/>
    </source>
</evidence>
<protein>
    <submittedName>
        <fullName evidence="7">RING-type domain-containing protein</fullName>
    </submittedName>
</protein>
<dbReference type="GO" id="GO:0008270">
    <property type="term" value="F:zinc ion binding"/>
    <property type="evidence" value="ECO:0007669"/>
    <property type="project" value="UniProtKB-KW"/>
</dbReference>
<reference evidence="6" key="1">
    <citation type="journal article" date="2013" name="Genetics">
        <title>The draft genome and transcriptome of Panagrellus redivivus are shaped by the harsh demands of a free-living lifestyle.</title>
        <authorList>
            <person name="Srinivasan J."/>
            <person name="Dillman A.R."/>
            <person name="Macchietto M.G."/>
            <person name="Heikkinen L."/>
            <person name="Lakso M."/>
            <person name="Fracchia K.M."/>
            <person name="Antoshechkin I."/>
            <person name="Mortazavi A."/>
            <person name="Wong G."/>
            <person name="Sternberg P.W."/>
        </authorList>
    </citation>
    <scope>NUCLEOTIDE SEQUENCE [LARGE SCALE GENOMIC DNA]</scope>
    <source>
        <strain evidence="6">MT8872</strain>
    </source>
</reference>
<accession>A0A7E4VM88</accession>
<evidence type="ECO:0000313" key="7">
    <source>
        <dbReference type="WBParaSite" id="Pan_g22261.t1"/>
    </source>
</evidence>
<keyword evidence="1 3" id="KW-0479">Metal-binding</keyword>
<keyword evidence="6" id="KW-1185">Reference proteome</keyword>
<dbReference type="InterPro" id="IPR013083">
    <property type="entry name" value="Znf_RING/FYVE/PHD"/>
</dbReference>
<keyword evidence="4" id="KW-1133">Transmembrane helix</keyword>
<dbReference type="GO" id="GO:0016567">
    <property type="term" value="P:protein ubiquitination"/>
    <property type="evidence" value="ECO:0007669"/>
    <property type="project" value="TreeGrafter"/>
</dbReference>
<reference evidence="7" key="2">
    <citation type="submission" date="2020-10" db="UniProtKB">
        <authorList>
            <consortium name="WormBaseParasite"/>
        </authorList>
    </citation>
    <scope>IDENTIFICATION</scope>
</reference>
<name>A0A7E4VM88_PANRE</name>
<dbReference type="Gene3D" id="3.30.40.10">
    <property type="entry name" value="Zinc/RING finger domain, C3HC4 (zinc finger)"/>
    <property type="match status" value="2"/>
</dbReference>
<keyword evidence="4" id="KW-0472">Membrane</keyword>
<dbReference type="PANTHER" id="PTHR22791:SF6">
    <property type="entry name" value="RING-TYPE DOMAIN-CONTAINING PROTEIN"/>
    <property type="match status" value="1"/>
</dbReference>
<evidence type="ECO:0000256" key="4">
    <source>
        <dbReference type="SAM" id="Phobius"/>
    </source>
</evidence>
<dbReference type="SMART" id="SM00184">
    <property type="entry name" value="RING"/>
    <property type="match status" value="2"/>
</dbReference>
<dbReference type="PANTHER" id="PTHR22791">
    <property type="entry name" value="RING-TYPE DOMAIN-CONTAINING PROTEIN"/>
    <property type="match status" value="1"/>
</dbReference>
<keyword evidence="1 3" id="KW-0863">Zinc-finger</keyword>
<dbReference type="SUPFAM" id="SSF57850">
    <property type="entry name" value="RING/U-box"/>
    <property type="match status" value="1"/>
</dbReference>
<keyword evidence="2" id="KW-0862">Zinc</keyword>
<sequence>MDSKADTVDSTQDTKSVCSANSAESTVIPETIIIYPNDPELQKLAKCPHCSMKFNSENCVPITITCGQTVCKSCVDQTLCANLYKVHRTNGEYQPWAKNFVVYALLDKMSLLSDEKNIETEYPDIGDHIETFRYVKTETDILRRYLKSTLNDYKDFDYILVRDRYLQATQSLDWFSKDVENWLRDFYEPVEGKSTDNEPIKMEKDDVLMEAIHCAVCCERYNKTNYAPFSAFCGHTFCRKCFYKFIKYEKKYFFDCCLCCVRTVLGSPSANHTAIKLLEKLNLLADNDDQTDMPSLDHKTDIDADRAATIKRNLVIRACERYVEIDLEVLKFQKKYARFPAVKDVRKQILQLRDDLIDENPPAVRSRNNNFADACTAVIFILTYGFAILFFLACMAVLFIATSHDHDKRVKKHDY</sequence>
<dbReference type="AlphaFoldDB" id="A0A7E4VM88"/>
<feature type="domain" description="RING-type" evidence="5">
    <location>
        <begin position="214"/>
        <end position="259"/>
    </location>
</feature>
<dbReference type="InterPro" id="IPR051435">
    <property type="entry name" value="RING_finger_E3_ubiq-ligases"/>
</dbReference>
<keyword evidence="4" id="KW-0812">Transmembrane</keyword>
<dbReference type="GO" id="GO:0061630">
    <property type="term" value="F:ubiquitin protein ligase activity"/>
    <property type="evidence" value="ECO:0007669"/>
    <property type="project" value="TreeGrafter"/>
</dbReference>
<evidence type="ECO:0000259" key="5">
    <source>
        <dbReference type="PROSITE" id="PS50089"/>
    </source>
</evidence>